<feature type="repeat" description="TPR" evidence="3">
    <location>
        <begin position="122"/>
        <end position="155"/>
    </location>
</feature>
<feature type="region of interest" description="Disordered" evidence="4">
    <location>
        <begin position="1"/>
        <end position="21"/>
    </location>
</feature>
<keyword evidence="2 3" id="KW-0802">TPR repeat</keyword>
<dbReference type="Pfam" id="PF13489">
    <property type="entry name" value="Methyltransf_23"/>
    <property type="match status" value="1"/>
</dbReference>
<dbReference type="Pfam" id="PF14559">
    <property type="entry name" value="TPR_19"/>
    <property type="match status" value="2"/>
</dbReference>
<dbReference type="RefSeq" id="WP_200236402.1">
    <property type="nucleotide sequence ID" value="NZ_NRRY01000001.1"/>
</dbReference>
<dbReference type="InterPro" id="IPR019734">
    <property type="entry name" value="TPR_rpt"/>
</dbReference>
<dbReference type="CDD" id="cd02440">
    <property type="entry name" value="AdoMet_MTases"/>
    <property type="match status" value="1"/>
</dbReference>
<evidence type="ECO:0000256" key="4">
    <source>
        <dbReference type="SAM" id="MobiDB-lite"/>
    </source>
</evidence>
<keyword evidence="1" id="KW-0677">Repeat</keyword>
<evidence type="ECO:0000313" key="6">
    <source>
        <dbReference type="Proteomes" id="UP001138768"/>
    </source>
</evidence>
<dbReference type="AlphaFoldDB" id="A0A9X1B2H4"/>
<feature type="repeat" description="TPR" evidence="3">
    <location>
        <begin position="54"/>
        <end position="87"/>
    </location>
</feature>
<dbReference type="Gene3D" id="1.25.40.10">
    <property type="entry name" value="Tetratricopeptide repeat domain"/>
    <property type="match status" value="3"/>
</dbReference>
<feature type="repeat" description="TPR" evidence="3">
    <location>
        <begin position="224"/>
        <end position="257"/>
    </location>
</feature>
<comment type="caution">
    <text evidence="5">The sequence shown here is derived from an EMBL/GenBank/DDBJ whole genome shotgun (WGS) entry which is preliminary data.</text>
</comment>
<dbReference type="Pfam" id="PF13432">
    <property type="entry name" value="TPR_16"/>
    <property type="match status" value="1"/>
</dbReference>
<evidence type="ECO:0000256" key="2">
    <source>
        <dbReference type="ARBA" id="ARBA00022803"/>
    </source>
</evidence>
<dbReference type="InterPro" id="IPR029063">
    <property type="entry name" value="SAM-dependent_MTases_sf"/>
</dbReference>
<dbReference type="Gene3D" id="3.40.50.150">
    <property type="entry name" value="Vaccinia Virus protein VP39"/>
    <property type="match status" value="1"/>
</dbReference>
<organism evidence="5 6">
    <name type="scientific">Lamprobacter modestohalophilus</name>
    <dbReference type="NCBI Taxonomy" id="1064514"/>
    <lineage>
        <taxon>Bacteria</taxon>
        <taxon>Pseudomonadati</taxon>
        <taxon>Pseudomonadota</taxon>
        <taxon>Gammaproteobacteria</taxon>
        <taxon>Chromatiales</taxon>
        <taxon>Chromatiaceae</taxon>
        <taxon>Lamprobacter</taxon>
    </lineage>
</organism>
<dbReference type="EMBL" id="NRRY01000001">
    <property type="protein sequence ID" value="MBK1616919.1"/>
    <property type="molecule type" value="Genomic_DNA"/>
</dbReference>
<proteinExistence type="predicted"/>
<name>A0A9X1B2H4_9GAMM</name>
<dbReference type="GO" id="GO:0000030">
    <property type="term" value="F:mannosyltransferase activity"/>
    <property type="evidence" value="ECO:0007669"/>
    <property type="project" value="TreeGrafter"/>
</dbReference>
<dbReference type="Proteomes" id="UP001138768">
    <property type="component" value="Unassembled WGS sequence"/>
</dbReference>
<keyword evidence="6" id="KW-1185">Reference proteome</keyword>
<sequence length="549" mass="59200">MVQARRTASRGPMRGPSHSGDKALAEAAGLHRAGQLEQAEKAYRRILRRRPTDARALYYLGIAVHQRRRPKEAIRHFCASLKGDPNNPEVHRYLGLALKDTGQPAAAEGAYRDALAVAPNSPEILANLATVLKAQDRQDEALEALERAVSLAPDSAPILTACGHAQREAGRLDEAEALHRRALSQRPDHAPSLTGLSATLWRKGRDDEAAQAARQAIAQAPQLAQAHLMLGNALRRLKQPQEAMAAFRAATEVAPEDPTPRVGLAEAAQDAGALETALQEGRRALALQPDAESLHTVHGQTLYALRAAGSLEQARQEAIAWLNAYPNSPTAQHLAPALMDAAPPERASSPYVRATFDAFAESFDDRLGALDYAGPALVERLLRAARPEGVDSLLDLGCGTGLVAPVVRPLAQRLEGLDLSPEMLARAAERDLYDALHEADAEAFLAPAQADWDVIIAADVLIYMGALEPLVAAVASALRPEGLFIATTEEADGESWELQPSGRYRHSRRYLRQVLDAAGLIIDQLETVVLRHEGERPVEALAVVVRRAS</sequence>
<dbReference type="SUPFAM" id="SSF48452">
    <property type="entry name" value="TPR-like"/>
    <property type="match status" value="2"/>
</dbReference>
<evidence type="ECO:0000313" key="5">
    <source>
        <dbReference type="EMBL" id="MBK1616919.1"/>
    </source>
</evidence>
<dbReference type="InterPro" id="IPR052346">
    <property type="entry name" value="O-mannosyl-transferase_TMTC"/>
</dbReference>
<dbReference type="GO" id="GO:0035269">
    <property type="term" value="P:protein O-linked glycosylation via mannose"/>
    <property type="evidence" value="ECO:0007669"/>
    <property type="project" value="TreeGrafter"/>
</dbReference>
<dbReference type="PROSITE" id="PS50005">
    <property type="entry name" value="TPR"/>
    <property type="match status" value="3"/>
</dbReference>
<reference evidence="5 6" key="1">
    <citation type="journal article" date="2020" name="Microorganisms">
        <title>Osmotic Adaptation and Compatible Solute Biosynthesis of Phototrophic Bacteria as Revealed from Genome Analyses.</title>
        <authorList>
            <person name="Imhoff J.F."/>
            <person name="Rahn T."/>
            <person name="Kunzel S."/>
            <person name="Keller A."/>
            <person name="Neulinger S.C."/>
        </authorList>
    </citation>
    <scope>NUCLEOTIDE SEQUENCE [LARGE SCALE GENOMIC DNA]</scope>
    <source>
        <strain evidence="5 6">DSM 25653</strain>
    </source>
</reference>
<dbReference type="GO" id="GO:0030968">
    <property type="term" value="P:endoplasmic reticulum unfolded protein response"/>
    <property type="evidence" value="ECO:0007669"/>
    <property type="project" value="TreeGrafter"/>
</dbReference>
<dbReference type="SUPFAM" id="SSF53335">
    <property type="entry name" value="S-adenosyl-L-methionine-dependent methyltransferases"/>
    <property type="match status" value="1"/>
</dbReference>
<dbReference type="InterPro" id="IPR011990">
    <property type="entry name" value="TPR-like_helical_dom_sf"/>
</dbReference>
<evidence type="ECO:0000256" key="3">
    <source>
        <dbReference type="PROSITE-ProRule" id="PRU00339"/>
    </source>
</evidence>
<dbReference type="SMART" id="SM00028">
    <property type="entry name" value="TPR"/>
    <property type="match status" value="8"/>
</dbReference>
<evidence type="ECO:0008006" key="7">
    <source>
        <dbReference type="Google" id="ProtNLM"/>
    </source>
</evidence>
<accession>A0A9X1B2H4</accession>
<dbReference type="PANTHER" id="PTHR44227">
    <property type="match status" value="1"/>
</dbReference>
<protein>
    <recommendedName>
        <fullName evidence="7">Tetratricopeptide repeat protein</fullName>
    </recommendedName>
</protein>
<gene>
    <name evidence="5" type="ORF">CKO42_00315</name>
</gene>
<evidence type="ECO:0000256" key="1">
    <source>
        <dbReference type="ARBA" id="ARBA00022737"/>
    </source>
</evidence>
<dbReference type="PANTHER" id="PTHR44227:SF3">
    <property type="entry name" value="PROTEIN O-MANNOSYL-TRANSFERASE TMTC4"/>
    <property type="match status" value="1"/>
</dbReference>